<sequence length="200" mass="22194">MLLIKLLEIVEMLGIYSIILIVIDSTRGLGITLGDAAAGGIFKLPELIVHTNNSYLQRQSETRLECRIAGQPTLWTNATLDRLLWLKDGTPVSELRHANNDFVLTNSERNADASPNSQPNGQSVLRIVHATHHSEGDYQCSALSGTSRLLMTRRITKFERYDAPIVRVKQGQVARLACFGLPDVIPGPPEVFFEKHGHEV</sequence>
<dbReference type="Proteomes" id="UP000887574">
    <property type="component" value="Unplaced"/>
</dbReference>
<name>A0A915DBM3_9BILA</name>
<dbReference type="InterPro" id="IPR013783">
    <property type="entry name" value="Ig-like_fold"/>
</dbReference>
<dbReference type="InterPro" id="IPR036179">
    <property type="entry name" value="Ig-like_dom_sf"/>
</dbReference>
<evidence type="ECO:0000313" key="2">
    <source>
        <dbReference type="Proteomes" id="UP000887574"/>
    </source>
</evidence>
<dbReference type="AlphaFoldDB" id="A0A915DBM3"/>
<dbReference type="SUPFAM" id="SSF48726">
    <property type="entry name" value="Immunoglobulin"/>
    <property type="match status" value="1"/>
</dbReference>
<evidence type="ECO:0000313" key="3">
    <source>
        <dbReference type="WBParaSite" id="jg17932"/>
    </source>
</evidence>
<dbReference type="Gene3D" id="2.60.40.10">
    <property type="entry name" value="Immunoglobulins"/>
    <property type="match status" value="1"/>
</dbReference>
<dbReference type="PROSITE" id="PS50835">
    <property type="entry name" value="IG_LIKE"/>
    <property type="match status" value="1"/>
</dbReference>
<evidence type="ECO:0000259" key="1">
    <source>
        <dbReference type="PROSITE" id="PS50835"/>
    </source>
</evidence>
<dbReference type="InterPro" id="IPR007110">
    <property type="entry name" value="Ig-like_dom"/>
</dbReference>
<organism evidence="2 3">
    <name type="scientific">Ditylenchus dipsaci</name>
    <dbReference type="NCBI Taxonomy" id="166011"/>
    <lineage>
        <taxon>Eukaryota</taxon>
        <taxon>Metazoa</taxon>
        <taxon>Ecdysozoa</taxon>
        <taxon>Nematoda</taxon>
        <taxon>Chromadorea</taxon>
        <taxon>Rhabditida</taxon>
        <taxon>Tylenchina</taxon>
        <taxon>Tylenchomorpha</taxon>
        <taxon>Sphaerularioidea</taxon>
        <taxon>Anguinidae</taxon>
        <taxon>Anguininae</taxon>
        <taxon>Ditylenchus</taxon>
    </lineage>
</organism>
<accession>A0A915DBM3</accession>
<protein>
    <submittedName>
        <fullName evidence="3">Ig-like domain-containing protein</fullName>
    </submittedName>
</protein>
<proteinExistence type="predicted"/>
<keyword evidence="2" id="KW-1185">Reference proteome</keyword>
<dbReference type="WBParaSite" id="jg17932">
    <property type="protein sequence ID" value="jg17932"/>
    <property type="gene ID" value="jg17932"/>
</dbReference>
<reference evidence="3" key="1">
    <citation type="submission" date="2022-11" db="UniProtKB">
        <authorList>
            <consortium name="WormBaseParasite"/>
        </authorList>
    </citation>
    <scope>IDENTIFICATION</scope>
</reference>
<feature type="domain" description="Ig-like" evidence="1">
    <location>
        <begin position="45"/>
        <end position="156"/>
    </location>
</feature>